<feature type="compositionally biased region" description="Basic residues" evidence="1">
    <location>
        <begin position="93"/>
        <end position="102"/>
    </location>
</feature>
<keyword evidence="2" id="KW-0812">Transmembrane</keyword>
<sequence>MDGQQQRGERAGQNWQNSRMSANGARSATAPHRRNDGRWLESRRPGAPSYSMLTQNFPESWVEISSQPSSSSLSSIGDEIVTTGLRVGGSMAARRRRLHHQPVPRSFHVDQTTIHAGTSSQEEYEESESEEDRLLTSSTENVQPSVRPPFPAQQAAQVESEDSDDSDEIATALGRVPDDPVFRPQPNAFSHPPSTLNRSHSANSAIHQHPHSSVRPSLSHRSQTRVHRSPPNFMSPAYQADNDAALRASLTTLLSCAAAARGLPKYKDSEQQGAPAHAGVGLSSQPVELRLMPESELMADRPPPQPQGTSPAKTPARSRTATSSTPSSPRSDGVDKHKRTSSSQTRSSRATKKKKVAAGEDTLISPTLLTWVVSAGVVVLVSVVGFGAGYVIGREVGRQEALSAAGVGVNASTVADSSSCGREVIRSSGGGLRRLRWGAGVGRSVVA</sequence>
<organism evidence="3 4">
    <name type="scientific">Colletotrichum sojae</name>
    <dbReference type="NCBI Taxonomy" id="2175907"/>
    <lineage>
        <taxon>Eukaryota</taxon>
        <taxon>Fungi</taxon>
        <taxon>Dikarya</taxon>
        <taxon>Ascomycota</taxon>
        <taxon>Pezizomycotina</taxon>
        <taxon>Sordariomycetes</taxon>
        <taxon>Hypocreomycetidae</taxon>
        <taxon>Glomerellales</taxon>
        <taxon>Glomerellaceae</taxon>
        <taxon>Colletotrichum</taxon>
        <taxon>Colletotrichum orchidearum species complex</taxon>
    </lineage>
</organism>
<keyword evidence="4" id="KW-1185">Reference proteome</keyword>
<feature type="compositionally biased region" description="Basic and acidic residues" evidence="1">
    <location>
        <begin position="33"/>
        <end position="44"/>
    </location>
</feature>
<protein>
    <submittedName>
        <fullName evidence="3">Uncharacterized protein</fullName>
    </submittedName>
</protein>
<name>A0A8H6J069_9PEZI</name>
<feature type="compositionally biased region" description="Acidic residues" evidence="1">
    <location>
        <begin position="159"/>
        <end position="168"/>
    </location>
</feature>
<proteinExistence type="predicted"/>
<evidence type="ECO:0000256" key="2">
    <source>
        <dbReference type="SAM" id="Phobius"/>
    </source>
</evidence>
<comment type="caution">
    <text evidence="3">The sequence shown here is derived from an EMBL/GenBank/DDBJ whole genome shotgun (WGS) entry which is preliminary data.</text>
</comment>
<evidence type="ECO:0000256" key="1">
    <source>
        <dbReference type="SAM" id="MobiDB-lite"/>
    </source>
</evidence>
<dbReference type="Proteomes" id="UP000652219">
    <property type="component" value="Unassembled WGS sequence"/>
</dbReference>
<keyword evidence="2" id="KW-0472">Membrane</keyword>
<feature type="compositionally biased region" description="Polar residues" evidence="1">
    <location>
        <begin position="192"/>
        <end position="206"/>
    </location>
</feature>
<feature type="compositionally biased region" description="Polar residues" evidence="1">
    <location>
        <begin position="13"/>
        <end position="26"/>
    </location>
</feature>
<evidence type="ECO:0000313" key="4">
    <source>
        <dbReference type="Proteomes" id="UP000652219"/>
    </source>
</evidence>
<feature type="region of interest" description="Disordered" evidence="1">
    <location>
        <begin position="1"/>
        <end position="52"/>
    </location>
</feature>
<dbReference type="EMBL" id="WIGN01000219">
    <property type="protein sequence ID" value="KAF6804069.1"/>
    <property type="molecule type" value="Genomic_DNA"/>
</dbReference>
<dbReference type="AlphaFoldDB" id="A0A8H6J069"/>
<reference evidence="3 4" key="1">
    <citation type="journal article" date="2020" name="Phytopathology">
        <title>Genome Sequence Resources of Colletotrichum truncatum, C. plurivorum, C. musicola, and C. sojae: Four Species Pathogenic to Soybean (Glycine max).</title>
        <authorList>
            <person name="Rogerio F."/>
            <person name="Boufleur T.R."/>
            <person name="Ciampi-Guillardi M."/>
            <person name="Sukno S.A."/>
            <person name="Thon M.R."/>
            <person name="Massola Junior N.S."/>
            <person name="Baroncelli R."/>
        </authorList>
    </citation>
    <scope>NUCLEOTIDE SEQUENCE [LARGE SCALE GENOMIC DNA]</scope>
    <source>
        <strain evidence="3 4">LFN0009</strain>
    </source>
</reference>
<keyword evidence="2" id="KW-1133">Transmembrane helix</keyword>
<feature type="compositionally biased region" description="Low complexity" evidence="1">
    <location>
        <begin position="311"/>
        <end position="331"/>
    </location>
</feature>
<feature type="transmembrane region" description="Helical" evidence="2">
    <location>
        <begin position="368"/>
        <end position="392"/>
    </location>
</feature>
<feature type="compositionally biased region" description="Acidic residues" evidence="1">
    <location>
        <begin position="122"/>
        <end position="131"/>
    </location>
</feature>
<gene>
    <name evidence="3" type="ORF">CSOJ01_10457</name>
</gene>
<evidence type="ECO:0000313" key="3">
    <source>
        <dbReference type="EMBL" id="KAF6804069.1"/>
    </source>
</evidence>
<feature type="region of interest" description="Disordered" evidence="1">
    <location>
        <begin position="297"/>
        <end position="357"/>
    </location>
</feature>
<accession>A0A8H6J069</accession>
<feature type="region of interest" description="Disordered" evidence="1">
    <location>
        <begin position="88"/>
        <end position="238"/>
    </location>
</feature>